<evidence type="ECO:0000313" key="7">
    <source>
        <dbReference type="EMBL" id="CRZ01171.1"/>
    </source>
</evidence>
<evidence type="ECO:0000256" key="4">
    <source>
        <dbReference type="RuleBase" id="RU004273"/>
    </source>
</evidence>
<dbReference type="EC" id="3.1.3.16" evidence="4"/>
<sequence>MTTTDIDTFIDTLLNGGLLHEAACIFICEKLVEILMHESNVHPVNAPVTVVGDIHGQLHDLFELFKVAGTIPSVNYLFLGDYVDRGQYSVPTISLLGCFKIRFPHCVAILRGNHESRQITQVYGFYSECCNRYGEGPGTAVWKAFTNMFDYLPIAAIIDDAIFCTHGGLSPSLRSVDQIRVLQRFQEIPAEGALADLMWSDPDSRTSGFRVSSRGAGFLFGEDIFDKFMEFNGFKYMVRAHQLCMEGYQELFQNRFATVWSAPNYCFRAGNRASVLKIDADHNKNFVVFDACPSNQRIAIQGGVGNNHGDSDGPRINPDYFL</sequence>
<name>A0A0H5QIM9_9EUKA</name>
<keyword evidence="3" id="KW-0464">Manganese</keyword>
<dbReference type="AlphaFoldDB" id="A0A0H5QIM9"/>
<dbReference type="InterPro" id="IPR029052">
    <property type="entry name" value="Metallo-depent_PP-like"/>
</dbReference>
<feature type="domain" description="Serine/threonine specific protein phosphatases" evidence="6">
    <location>
        <begin position="110"/>
        <end position="115"/>
    </location>
</feature>
<dbReference type="InterPro" id="IPR047129">
    <property type="entry name" value="PPA2-like"/>
</dbReference>
<organism evidence="7">
    <name type="scientific">Spongospora subterranea</name>
    <dbReference type="NCBI Taxonomy" id="70186"/>
    <lineage>
        <taxon>Eukaryota</taxon>
        <taxon>Sar</taxon>
        <taxon>Rhizaria</taxon>
        <taxon>Endomyxa</taxon>
        <taxon>Phytomyxea</taxon>
        <taxon>Plasmodiophorida</taxon>
        <taxon>Plasmodiophoridae</taxon>
        <taxon>Spongospora</taxon>
    </lineage>
</organism>
<evidence type="ECO:0000256" key="3">
    <source>
        <dbReference type="ARBA" id="ARBA00023211"/>
    </source>
</evidence>
<keyword evidence="2 4" id="KW-0378">Hydrolase</keyword>
<dbReference type="GO" id="GO:0046872">
    <property type="term" value="F:metal ion binding"/>
    <property type="evidence" value="ECO:0007669"/>
    <property type="project" value="UniProtKB-KW"/>
</dbReference>
<evidence type="ECO:0000256" key="1">
    <source>
        <dbReference type="ARBA" id="ARBA00022723"/>
    </source>
</evidence>
<comment type="similarity">
    <text evidence="4">Belongs to the PPP phosphatase family.</text>
</comment>
<evidence type="ECO:0000256" key="5">
    <source>
        <dbReference type="SAM" id="MobiDB-lite"/>
    </source>
</evidence>
<comment type="catalytic activity">
    <reaction evidence="4">
        <text>O-phospho-L-threonyl-[protein] + H2O = L-threonyl-[protein] + phosphate</text>
        <dbReference type="Rhea" id="RHEA:47004"/>
        <dbReference type="Rhea" id="RHEA-COMP:11060"/>
        <dbReference type="Rhea" id="RHEA-COMP:11605"/>
        <dbReference type="ChEBI" id="CHEBI:15377"/>
        <dbReference type="ChEBI" id="CHEBI:30013"/>
        <dbReference type="ChEBI" id="CHEBI:43474"/>
        <dbReference type="ChEBI" id="CHEBI:61977"/>
        <dbReference type="EC" id="3.1.3.16"/>
    </reaction>
</comment>
<protein>
    <recommendedName>
        <fullName evidence="4">Serine/threonine-protein phosphatase</fullName>
        <ecNumber evidence="4">3.1.3.16</ecNumber>
    </recommendedName>
</protein>
<dbReference type="GO" id="GO:0004722">
    <property type="term" value="F:protein serine/threonine phosphatase activity"/>
    <property type="evidence" value="ECO:0007669"/>
    <property type="project" value="UniProtKB-EC"/>
</dbReference>
<reference evidence="7" key="1">
    <citation type="submission" date="2015-04" db="EMBL/GenBank/DDBJ databases">
        <title>The genome sequence of the plant pathogenic Rhizarian Plasmodiophora brassicae reveals insights in its biotrophic life cycle and the origin of chitin synthesis.</title>
        <authorList>
            <person name="Schwelm A."/>
            <person name="Fogelqvist J."/>
            <person name="Knaust A."/>
            <person name="Julke S."/>
            <person name="Lilja T."/>
            <person name="Dhandapani V."/>
            <person name="Bonilla-Rosso G."/>
            <person name="Karlsson M."/>
            <person name="Shevchenko A."/>
            <person name="Choi S.R."/>
            <person name="Kim H.G."/>
            <person name="Park J.Y."/>
            <person name="Lim Y.P."/>
            <person name="Ludwig-Muller J."/>
            <person name="Dixelius C."/>
        </authorList>
    </citation>
    <scope>NUCLEOTIDE SEQUENCE</scope>
    <source>
        <tissue evidence="7">Potato root galls</tissue>
    </source>
</reference>
<dbReference type="Gene3D" id="3.60.21.10">
    <property type="match status" value="1"/>
</dbReference>
<dbReference type="Pfam" id="PF00149">
    <property type="entry name" value="Metallophos"/>
    <property type="match status" value="1"/>
</dbReference>
<accession>A0A0H5QIM9</accession>
<feature type="region of interest" description="Disordered" evidence="5">
    <location>
        <begin position="303"/>
        <end position="322"/>
    </location>
</feature>
<dbReference type="PRINTS" id="PR00114">
    <property type="entry name" value="STPHPHTASE"/>
</dbReference>
<evidence type="ECO:0000259" key="6">
    <source>
        <dbReference type="PROSITE" id="PS00125"/>
    </source>
</evidence>
<dbReference type="PROSITE" id="PS00125">
    <property type="entry name" value="SER_THR_PHOSPHATASE"/>
    <property type="match status" value="1"/>
</dbReference>
<proteinExistence type="inferred from homology"/>
<dbReference type="InterPro" id="IPR004843">
    <property type="entry name" value="Calcineurin-like_PHP"/>
</dbReference>
<evidence type="ECO:0000256" key="2">
    <source>
        <dbReference type="ARBA" id="ARBA00022801"/>
    </source>
</evidence>
<dbReference type="SUPFAM" id="SSF56300">
    <property type="entry name" value="Metallo-dependent phosphatases"/>
    <property type="match status" value="1"/>
</dbReference>
<dbReference type="PANTHER" id="PTHR45619">
    <property type="entry name" value="SERINE/THREONINE-PROTEIN PHOSPHATASE PP2A-RELATED"/>
    <property type="match status" value="1"/>
</dbReference>
<dbReference type="EMBL" id="HACM01000729">
    <property type="protein sequence ID" value="CRZ01171.1"/>
    <property type="molecule type" value="Transcribed_RNA"/>
</dbReference>
<keyword evidence="1" id="KW-0479">Metal-binding</keyword>
<dbReference type="SMART" id="SM00156">
    <property type="entry name" value="PP2Ac"/>
    <property type="match status" value="1"/>
</dbReference>
<dbReference type="InterPro" id="IPR006186">
    <property type="entry name" value="Ser/Thr-sp_prot-phosphatase"/>
</dbReference>